<dbReference type="KEGG" id="scq:SCULI_v1c10300"/>
<dbReference type="OrthoDB" id="391570at2"/>
<evidence type="ECO:0000313" key="1">
    <source>
        <dbReference type="EMBL" id="AHI53370.1"/>
    </source>
</evidence>
<organism evidence="1 2">
    <name type="scientific">Spiroplasma culicicola AES-1</name>
    <dbReference type="NCBI Taxonomy" id="1276246"/>
    <lineage>
        <taxon>Bacteria</taxon>
        <taxon>Bacillati</taxon>
        <taxon>Mycoplasmatota</taxon>
        <taxon>Mollicutes</taxon>
        <taxon>Entomoplasmatales</taxon>
        <taxon>Spiroplasmataceae</taxon>
        <taxon>Spiroplasma</taxon>
    </lineage>
</organism>
<reference evidence="1 2" key="1">
    <citation type="journal article" date="2014" name="Genome Biol. Evol.">
        <title>Molecular evolution of the substrate utilization strategies and putative virulence factors in mosquito-associated Spiroplasma species.</title>
        <authorList>
            <person name="Chang T.H."/>
            <person name="Lo W.S."/>
            <person name="Ku C."/>
            <person name="Chen L.L."/>
            <person name="Kuo C.H."/>
        </authorList>
    </citation>
    <scope>NUCLEOTIDE SEQUENCE [LARGE SCALE GENOMIC DNA]</scope>
    <source>
        <strain evidence="1">AES-1</strain>
    </source>
</reference>
<gene>
    <name evidence="1" type="ORF">SCULI_v1c10300</name>
</gene>
<dbReference type="HOGENOM" id="CLU_432656_0_0_14"/>
<dbReference type="eggNOG" id="COG3839">
    <property type="taxonomic scope" value="Bacteria"/>
</dbReference>
<dbReference type="STRING" id="1276246.SCULI_v1c10300"/>
<proteinExistence type="predicted"/>
<keyword evidence="2" id="KW-1185">Reference proteome</keyword>
<dbReference type="AlphaFoldDB" id="W6A901"/>
<accession>W6A901</accession>
<dbReference type="EMBL" id="CP006681">
    <property type="protein sequence ID" value="AHI53370.1"/>
    <property type="molecule type" value="Genomic_DNA"/>
</dbReference>
<dbReference type="Proteomes" id="UP000019267">
    <property type="component" value="Chromosome"/>
</dbReference>
<name>W6A901_9MOLU</name>
<protein>
    <submittedName>
        <fullName evidence="1">Uncharacterized protein</fullName>
    </submittedName>
</protein>
<dbReference type="PATRIC" id="fig|1276246.3.peg.1026"/>
<sequence>MSFKIKNAEFVNKKVYPQKVNFELNSGEVISVVIGEEKVKSTFKNILAGKYLVKNGQFKIDGFDKVNKQWTKRKVAVIKPGNKLIRRWPEKFWLYWSLLLNKNFYTNAKINYINTKYSYLSFSTSNNNKTDLDMRDKVEEMISKFIVNSTEVEEQWLDQFLEQIVEFNDVKLEKNYGTLDEHIRIIVKDYYYLIEKNHNLELLQTFLQSLWDKVYSFLELSSLCTCEYNAKKSKDKFVKKKAKYLAFTEQNFVVRKQLKIIDLKINTIKRKISKNKFIIKSLEKQIKFEVSKSSSIKAKRIKEIDHLFNWRQLAYDQRFEFRQKQEKMFFEALFDEATILRGKIVEVMHQYHQKVLHDTVKDGNMKEFRDEKQKYRKAITTVYSQASGWINSTADQLEMSFDFIQSTFKFTAINTVYFKLLESIYMKKHNIIFYNVLAKLSKEDCQQLIKIVNNLQKIDKRFCAIFLESKIENIHDLTKEVVVIENGNIKETKFSDLLKNEWNTYGSQIFYNKNRIAYEFDGKNLQLVNQKVKVLDGDYSSEGFLLIDPFKIYTNKKNLKNIILEADVIVKETDDFKDDKVYELILKNGTRLFFYSDKKLEHKSKMTIYICEDSILKKI</sequence>
<dbReference type="RefSeq" id="WP_025363592.1">
    <property type="nucleotide sequence ID" value="NZ_CP006681.1"/>
</dbReference>
<evidence type="ECO:0000313" key="2">
    <source>
        <dbReference type="Proteomes" id="UP000019267"/>
    </source>
</evidence>